<accession>A0ABV0Y116</accession>
<feature type="compositionally biased region" description="Basic and acidic residues" evidence="1">
    <location>
        <begin position="116"/>
        <end position="127"/>
    </location>
</feature>
<organism evidence="2 3">
    <name type="scientific">Ameca splendens</name>
    <dbReference type="NCBI Taxonomy" id="208324"/>
    <lineage>
        <taxon>Eukaryota</taxon>
        <taxon>Metazoa</taxon>
        <taxon>Chordata</taxon>
        <taxon>Craniata</taxon>
        <taxon>Vertebrata</taxon>
        <taxon>Euteleostomi</taxon>
        <taxon>Actinopterygii</taxon>
        <taxon>Neopterygii</taxon>
        <taxon>Teleostei</taxon>
        <taxon>Neoteleostei</taxon>
        <taxon>Acanthomorphata</taxon>
        <taxon>Ovalentaria</taxon>
        <taxon>Atherinomorphae</taxon>
        <taxon>Cyprinodontiformes</taxon>
        <taxon>Goodeidae</taxon>
        <taxon>Ameca</taxon>
    </lineage>
</organism>
<feature type="region of interest" description="Disordered" evidence="1">
    <location>
        <begin position="116"/>
        <end position="149"/>
    </location>
</feature>
<evidence type="ECO:0000313" key="3">
    <source>
        <dbReference type="Proteomes" id="UP001469553"/>
    </source>
</evidence>
<evidence type="ECO:0000256" key="1">
    <source>
        <dbReference type="SAM" id="MobiDB-lite"/>
    </source>
</evidence>
<gene>
    <name evidence="2" type="ORF">AMECASPLE_012585</name>
</gene>
<evidence type="ECO:0000313" key="2">
    <source>
        <dbReference type="EMBL" id="MEQ2287440.1"/>
    </source>
</evidence>
<sequence>MPCRALVSKNRDLNRGCFTQLVNRSTTPRRGPLHRAYDATTLPALLSYRLLYVARRPPPRRREMLLPGLAPLLDSALEIVAAGGSAAGDAVPLLPHAGACVFSLFAGVEGAEVPHNESLHQKHREGCDQSGPRPAGQPASTGAADHVRTPRCTELEERLLL</sequence>
<keyword evidence="3" id="KW-1185">Reference proteome</keyword>
<reference evidence="2 3" key="1">
    <citation type="submission" date="2021-06" db="EMBL/GenBank/DDBJ databases">
        <authorList>
            <person name="Palmer J.M."/>
        </authorList>
    </citation>
    <scope>NUCLEOTIDE SEQUENCE [LARGE SCALE GENOMIC DNA]</scope>
    <source>
        <strain evidence="2 3">AS_MEX2019</strain>
        <tissue evidence="2">Muscle</tissue>
    </source>
</reference>
<proteinExistence type="predicted"/>
<name>A0ABV0Y116_9TELE</name>
<dbReference type="Proteomes" id="UP001469553">
    <property type="component" value="Unassembled WGS sequence"/>
</dbReference>
<dbReference type="EMBL" id="JAHRIP010019606">
    <property type="protein sequence ID" value="MEQ2287440.1"/>
    <property type="molecule type" value="Genomic_DNA"/>
</dbReference>
<comment type="caution">
    <text evidence="2">The sequence shown here is derived from an EMBL/GenBank/DDBJ whole genome shotgun (WGS) entry which is preliminary data.</text>
</comment>
<protein>
    <submittedName>
        <fullName evidence="2">Uncharacterized protein</fullName>
    </submittedName>
</protein>